<evidence type="ECO:0000313" key="1">
    <source>
        <dbReference type="EMBL" id="GFO41306.1"/>
    </source>
</evidence>
<comment type="caution">
    <text evidence="1">The sequence shown here is derived from an EMBL/GenBank/DDBJ whole genome shotgun (WGS) entry which is preliminary data.</text>
</comment>
<evidence type="ECO:0000313" key="2">
    <source>
        <dbReference type="Proteomes" id="UP000735302"/>
    </source>
</evidence>
<proteinExistence type="predicted"/>
<name>A0AAV4DAY7_9GAST</name>
<dbReference type="EMBL" id="BLXT01007673">
    <property type="protein sequence ID" value="GFO41306.1"/>
    <property type="molecule type" value="Genomic_DNA"/>
</dbReference>
<accession>A0AAV4DAY7</accession>
<gene>
    <name evidence="1" type="ORF">PoB_006781100</name>
</gene>
<reference evidence="1 2" key="1">
    <citation type="journal article" date="2021" name="Elife">
        <title>Chloroplast acquisition without the gene transfer in kleptoplastic sea slugs, Plakobranchus ocellatus.</title>
        <authorList>
            <person name="Maeda T."/>
            <person name="Takahashi S."/>
            <person name="Yoshida T."/>
            <person name="Shimamura S."/>
            <person name="Takaki Y."/>
            <person name="Nagai Y."/>
            <person name="Toyoda A."/>
            <person name="Suzuki Y."/>
            <person name="Arimoto A."/>
            <person name="Ishii H."/>
            <person name="Satoh N."/>
            <person name="Nishiyama T."/>
            <person name="Hasebe M."/>
            <person name="Maruyama T."/>
            <person name="Minagawa J."/>
            <person name="Obokata J."/>
            <person name="Shigenobu S."/>
        </authorList>
    </citation>
    <scope>NUCLEOTIDE SEQUENCE [LARGE SCALE GENOMIC DNA]</scope>
</reference>
<organism evidence="1 2">
    <name type="scientific">Plakobranchus ocellatus</name>
    <dbReference type="NCBI Taxonomy" id="259542"/>
    <lineage>
        <taxon>Eukaryota</taxon>
        <taxon>Metazoa</taxon>
        <taxon>Spiralia</taxon>
        <taxon>Lophotrochozoa</taxon>
        <taxon>Mollusca</taxon>
        <taxon>Gastropoda</taxon>
        <taxon>Heterobranchia</taxon>
        <taxon>Euthyneura</taxon>
        <taxon>Panpulmonata</taxon>
        <taxon>Sacoglossa</taxon>
        <taxon>Placobranchoidea</taxon>
        <taxon>Plakobranchidae</taxon>
        <taxon>Plakobranchus</taxon>
    </lineage>
</organism>
<keyword evidence="2" id="KW-1185">Reference proteome</keyword>
<dbReference type="AlphaFoldDB" id="A0AAV4DAY7"/>
<sequence length="98" mass="11398">MRGSTCEHFEYGSCAGRIPGILYGTNSQNNRPELRYIDVYEMDRRAQNIDENIWERMAVEQSAWTQTLQKGPQVLNVALAHHQLEKRVRYKASARQTD</sequence>
<protein>
    <submittedName>
        <fullName evidence="1">Uncharacterized protein</fullName>
    </submittedName>
</protein>
<dbReference type="Proteomes" id="UP000735302">
    <property type="component" value="Unassembled WGS sequence"/>
</dbReference>